<dbReference type="HOGENOM" id="CLU_042042_0_0_9"/>
<name>D3R1H9_MAGIU</name>
<protein>
    <recommendedName>
        <fullName evidence="12">Dihydroorotate dehydrogenase</fullName>
        <shortName evidence="12">DHOD</shortName>
        <shortName evidence="12">DHODase</shortName>
        <shortName evidence="12">DHOdehase</shortName>
        <ecNumber evidence="12">1.3.-.-</ecNumber>
    </recommendedName>
</protein>
<feature type="binding site" evidence="12">
    <location>
        <position position="33"/>
    </location>
    <ligand>
        <name>FMN</name>
        <dbReference type="ChEBI" id="CHEBI:58210"/>
    </ligand>
</feature>
<dbReference type="EMBL" id="CP001850">
    <property type="protein sequence ID" value="ADC91684.1"/>
    <property type="molecule type" value="Genomic_DNA"/>
</dbReference>
<feature type="binding site" evidence="12">
    <location>
        <position position="57"/>
    </location>
    <ligand>
        <name>substrate</name>
    </ligand>
</feature>
<keyword evidence="9 12" id="KW-0560">Oxidoreductase</keyword>
<dbReference type="InterPro" id="IPR013785">
    <property type="entry name" value="Aldolase_TIM"/>
</dbReference>
<dbReference type="Pfam" id="PF01180">
    <property type="entry name" value="DHO_dh"/>
    <property type="match status" value="1"/>
</dbReference>
<feature type="active site" description="Nucleophile" evidence="12">
    <location>
        <position position="141"/>
    </location>
</feature>
<dbReference type="InterPro" id="IPR001295">
    <property type="entry name" value="Dihydroorotate_DH_CS"/>
</dbReference>
<dbReference type="AlphaFoldDB" id="D3R1H9"/>
<dbReference type="InterPro" id="IPR050074">
    <property type="entry name" value="DHO_dehydrogenase"/>
</dbReference>
<evidence type="ECO:0000256" key="6">
    <source>
        <dbReference type="ARBA" id="ARBA00022630"/>
    </source>
</evidence>
<dbReference type="UniPathway" id="UPA00070"/>
<evidence type="ECO:0000256" key="8">
    <source>
        <dbReference type="ARBA" id="ARBA00022975"/>
    </source>
</evidence>
<comment type="pathway">
    <text evidence="3">Pyrimidine metabolism; UMP biosynthesis via de novo pathway; orotate from (S)-dihydroorotate (NAD(+) route): step 1/1.</text>
</comment>
<keyword evidence="15" id="KW-1185">Reference proteome</keyword>
<dbReference type="KEGG" id="clo:HMPREF0868_0716"/>
<feature type="binding site" evidence="12">
    <location>
        <position position="202"/>
    </location>
    <ligand>
        <name>FMN</name>
        <dbReference type="ChEBI" id="CHEBI:58210"/>
    </ligand>
</feature>
<dbReference type="FunFam" id="3.20.20.70:FF:000027">
    <property type="entry name" value="Dihydropyrimidine dehydrogenase [NADP(+)]"/>
    <property type="match status" value="1"/>
</dbReference>
<feature type="binding site" evidence="12">
    <location>
        <position position="176"/>
    </location>
    <ligand>
        <name>FMN</name>
        <dbReference type="ChEBI" id="CHEBI:58210"/>
    </ligand>
</feature>
<dbReference type="InterPro" id="IPR033888">
    <property type="entry name" value="DHOD_1B"/>
</dbReference>
<dbReference type="GO" id="GO:0004589">
    <property type="term" value="F:dihydroorotate dehydrogenase (NAD+) activity"/>
    <property type="evidence" value="ECO:0007669"/>
    <property type="project" value="UniProtKB-EC"/>
</dbReference>
<keyword evidence="5 12" id="KW-0963">Cytoplasm</keyword>
<comment type="catalytic activity">
    <reaction evidence="12">
        <text>(S)-dihydroorotate + A = orotate + AH2</text>
        <dbReference type="Rhea" id="RHEA:18073"/>
        <dbReference type="ChEBI" id="CHEBI:13193"/>
        <dbReference type="ChEBI" id="CHEBI:17499"/>
        <dbReference type="ChEBI" id="CHEBI:30839"/>
        <dbReference type="ChEBI" id="CHEBI:30864"/>
    </reaction>
</comment>
<dbReference type="PANTHER" id="PTHR48109:SF1">
    <property type="entry name" value="DIHYDROOROTATE DEHYDROGENASE (FUMARATE)"/>
    <property type="match status" value="1"/>
</dbReference>
<feature type="binding site" evidence="12">
    <location>
        <begin position="57"/>
        <end position="58"/>
    </location>
    <ligand>
        <name>FMN</name>
        <dbReference type="ChEBI" id="CHEBI:58210"/>
    </ligand>
</feature>
<feature type="binding site" evidence="12">
    <location>
        <position position="110"/>
    </location>
    <ligand>
        <name>FMN</name>
        <dbReference type="ChEBI" id="CHEBI:58210"/>
    </ligand>
</feature>
<feature type="binding site" evidence="12">
    <location>
        <begin position="276"/>
        <end position="277"/>
    </location>
    <ligand>
        <name>FMN</name>
        <dbReference type="ChEBI" id="CHEBI:58210"/>
    </ligand>
</feature>
<comment type="catalytic activity">
    <reaction evidence="11">
        <text>(S)-dihydroorotate + NAD(+) = orotate + NADH + H(+)</text>
        <dbReference type="Rhea" id="RHEA:13513"/>
        <dbReference type="ChEBI" id="CHEBI:15378"/>
        <dbReference type="ChEBI" id="CHEBI:30839"/>
        <dbReference type="ChEBI" id="CHEBI:30864"/>
        <dbReference type="ChEBI" id="CHEBI:57540"/>
        <dbReference type="ChEBI" id="CHEBI:57945"/>
        <dbReference type="EC" id="1.3.1.14"/>
    </reaction>
</comment>
<evidence type="ECO:0000256" key="11">
    <source>
        <dbReference type="ARBA" id="ARBA00048996"/>
    </source>
</evidence>
<dbReference type="InterPro" id="IPR024920">
    <property type="entry name" value="Dihydroorotate_DH_1"/>
</dbReference>
<dbReference type="InterPro" id="IPR049622">
    <property type="entry name" value="Dihydroorotate_DH_I"/>
</dbReference>
<dbReference type="GO" id="GO:0044205">
    <property type="term" value="P:'de novo' UMP biosynthetic process"/>
    <property type="evidence" value="ECO:0007669"/>
    <property type="project" value="UniProtKB-UniRule"/>
</dbReference>
<accession>D3R1H9</accession>
<dbReference type="GO" id="GO:0006207">
    <property type="term" value="P:'de novo' pyrimidine nucleobase biosynthetic process"/>
    <property type="evidence" value="ECO:0007669"/>
    <property type="project" value="InterPro"/>
</dbReference>
<dbReference type="CDD" id="cd04740">
    <property type="entry name" value="DHOD_1B_like"/>
    <property type="match status" value="1"/>
</dbReference>
<sequence length="316" mass="32961">MEFEVENKKMPAAVDMRVSLPGLNLKNPILTASGTFGFGEEYGELYDLSCLGTITTKAVTLEPRTGNGMPRVTETYGGMLNAIGLTNPGIAAVKQKIAALRKYNLPLLVNIAGNSESEYLQVAAEMSECPGVGALEVNISCPNVKQGGITFGQDPAMVERLTSKIKTVSKCPVYMKLSPNVTDITVLAKAAEAGGADGLSLINTLLGMRLDLKTGKPVLANGTGGLSGPAIKPVAVRMIYQVYRAVKIPLIGMGGVMTAEDALEMMYAGAGAVAVGTANFVNPFVCPEIIAGLAELLHQHGFASAAAAVGYAHQTK</sequence>
<comment type="function">
    <text evidence="1">Catalyzes the conversion of dihydroorotate to orotate with NAD(+) as electron acceptor.</text>
</comment>
<evidence type="ECO:0000256" key="4">
    <source>
        <dbReference type="ARBA" id="ARBA00008008"/>
    </source>
</evidence>
<evidence type="ECO:0000256" key="10">
    <source>
        <dbReference type="ARBA" id="ARBA00023027"/>
    </source>
</evidence>
<gene>
    <name evidence="12 14" type="primary">pyrD</name>
    <name evidence="14" type="ordered locus">HMPREF0868_0716</name>
</gene>
<dbReference type="PANTHER" id="PTHR48109">
    <property type="entry name" value="DIHYDROOROTATE DEHYDROGENASE (QUINONE), MITOCHONDRIAL-RELATED"/>
    <property type="match status" value="1"/>
</dbReference>
<evidence type="ECO:0000256" key="7">
    <source>
        <dbReference type="ARBA" id="ARBA00022643"/>
    </source>
</evidence>
<feature type="binding site" evidence="12">
    <location>
        <position position="138"/>
    </location>
    <ligand>
        <name>FMN</name>
        <dbReference type="ChEBI" id="CHEBI:58210"/>
    </ligand>
</feature>
<evidence type="ECO:0000256" key="5">
    <source>
        <dbReference type="ARBA" id="ARBA00022490"/>
    </source>
</evidence>
<dbReference type="NCBIfam" id="TIGR01037">
    <property type="entry name" value="pyrD_sub1_fam"/>
    <property type="match status" value="1"/>
</dbReference>
<dbReference type="InterPro" id="IPR005720">
    <property type="entry name" value="Dihydroorotate_DH_cat"/>
</dbReference>
<keyword evidence="10" id="KW-0520">NAD</keyword>
<proteinExistence type="inferred from homology"/>
<feature type="binding site" evidence="12">
    <location>
        <begin position="81"/>
        <end position="85"/>
    </location>
    <ligand>
        <name>substrate</name>
    </ligand>
</feature>
<dbReference type="PIRSF" id="PIRSF000164">
    <property type="entry name" value="DHO_oxidase"/>
    <property type="match status" value="1"/>
</dbReference>
<feature type="binding site" evidence="12">
    <location>
        <begin position="203"/>
        <end position="204"/>
    </location>
    <ligand>
        <name>substrate</name>
    </ligand>
</feature>
<dbReference type="NCBIfam" id="NF005574">
    <property type="entry name" value="PRK07259.1"/>
    <property type="match status" value="1"/>
</dbReference>
<evidence type="ECO:0000256" key="1">
    <source>
        <dbReference type="ARBA" id="ARBA00003616"/>
    </source>
</evidence>
<keyword evidence="8 12" id="KW-0665">Pyrimidine biosynthesis</keyword>
<evidence type="ECO:0000313" key="14">
    <source>
        <dbReference type="EMBL" id="ADC91684.1"/>
    </source>
</evidence>
<evidence type="ECO:0000259" key="13">
    <source>
        <dbReference type="Pfam" id="PF01180"/>
    </source>
</evidence>
<comment type="cofactor">
    <cofactor evidence="12">
        <name>FMN</name>
        <dbReference type="ChEBI" id="CHEBI:58210"/>
    </cofactor>
    <text evidence="12">Binds 1 FMN per subunit.</text>
</comment>
<dbReference type="EC" id="1.3.-.-" evidence="12"/>
<dbReference type="RefSeq" id="WP_012993578.1">
    <property type="nucleotide sequence ID" value="NC_013895.2"/>
</dbReference>
<organism evidence="14 15">
    <name type="scientific">Mageeibacillus indolicus (strain UPII9-5)</name>
    <name type="common">Clostridiales genomosp. BVAB3 (strain UPII9-5)</name>
    <dbReference type="NCBI Taxonomy" id="699246"/>
    <lineage>
        <taxon>Bacteria</taxon>
        <taxon>Bacillati</taxon>
        <taxon>Bacillota</taxon>
        <taxon>Clostridia</taxon>
        <taxon>Eubacteriales</taxon>
        <taxon>Oscillospiraceae</taxon>
        <taxon>Mageeibacillus</taxon>
    </lineage>
</organism>
<keyword evidence="7 12" id="KW-0288">FMN</keyword>
<dbReference type="STRING" id="699246.HMPREF0868_0716"/>
<feature type="domain" description="Dihydroorotate dehydrogenase catalytic" evidence="13">
    <location>
        <begin position="17"/>
        <end position="297"/>
    </location>
</feature>
<dbReference type="InterPro" id="IPR012135">
    <property type="entry name" value="Dihydroorotate_DH_1_2"/>
</dbReference>
<dbReference type="HAMAP" id="MF_00224">
    <property type="entry name" value="DHO_dh_type1"/>
    <property type="match status" value="1"/>
</dbReference>
<dbReference type="Gene3D" id="3.20.20.70">
    <property type="entry name" value="Aldolase class I"/>
    <property type="match status" value="1"/>
</dbReference>
<dbReference type="GO" id="GO:0005737">
    <property type="term" value="C:cytoplasm"/>
    <property type="evidence" value="ECO:0007669"/>
    <property type="project" value="UniProtKB-SubCell"/>
</dbReference>
<feature type="binding site" evidence="12">
    <location>
        <position position="138"/>
    </location>
    <ligand>
        <name>substrate</name>
    </ligand>
</feature>
<evidence type="ECO:0000256" key="2">
    <source>
        <dbReference type="ARBA" id="ARBA00004496"/>
    </source>
</evidence>
<evidence type="ECO:0000256" key="9">
    <source>
        <dbReference type="ARBA" id="ARBA00023002"/>
    </source>
</evidence>
<reference evidence="15" key="1">
    <citation type="submission" date="2009-12" db="EMBL/GenBank/DDBJ databases">
        <title>Sequence of Clostridiales genomosp. BVAB3 str. UPII9-5.</title>
        <authorList>
            <person name="Madupu R."/>
            <person name="Durkin A.S."/>
            <person name="Torralba M."/>
            <person name="Methe B."/>
            <person name="Sutton G.G."/>
            <person name="Strausberg R.L."/>
            <person name="Nelson K.E."/>
        </authorList>
    </citation>
    <scope>NUCLEOTIDE SEQUENCE [LARGE SCALE GENOMIC DNA]</scope>
    <source>
        <strain evidence="15">UPII9-5</strain>
    </source>
</reference>
<feature type="binding site" evidence="12">
    <location>
        <position position="228"/>
    </location>
    <ligand>
        <name>FMN</name>
        <dbReference type="ChEBI" id="CHEBI:58210"/>
    </ligand>
</feature>
<dbReference type="PROSITE" id="PS00912">
    <property type="entry name" value="DHODEHASE_2"/>
    <property type="match status" value="1"/>
</dbReference>
<dbReference type="PROSITE" id="PS00911">
    <property type="entry name" value="DHODEHASE_1"/>
    <property type="match status" value="1"/>
</dbReference>
<comment type="subcellular location">
    <subcellularLocation>
        <location evidence="2 12">Cytoplasm</location>
    </subcellularLocation>
</comment>
<evidence type="ECO:0000256" key="3">
    <source>
        <dbReference type="ARBA" id="ARBA00004715"/>
    </source>
</evidence>
<evidence type="ECO:0000313" key="15">
    <source>
        <dbReference type="Proteomes" id="UP000008234"/>
    </source>
</evidence>
<dbReference type="eggNOG" id="COG0167">
    <property type="taxonomic scope" value="Bacteria"/>
</dbReference>
<evidence type="ECO:0000256" key="12">
    <source>
        <dbReference type="HAMAP-Rule" id="MF_00224"/>
    </source>
</evidence>
<keyword evidence="6 12" id="KW-0285">Flavoprotein</keyword>
<dbReference type="SUPFAM" id="SSF51395">
    <property type="entry name" value="FMN-linked oxidoreductases"/>
    <property type="match status" value="1"/>
</dbReference>
<dbReference type="Proteomes" id="UP000008234">
    <property type="component" value="Chromosome"/>
</dbReference>
<feature type="binding site" evidence="12">
    <location>
        <begin position="254"/>
        <end position="255"/>
    </location>
    <ligand>
        <name>FMN</name>
        <dbReference type="ChEBI" id="CHEBI:58210"/>
    </ligand>
</feature>
<comment type="similarity">
    <text evidence="4 12">Belongs to the dihydroorotate dehydrogenase family. Type 1 subfamily.</text>
</comment>